<comment type="pathway">
    <text evidence="2 7">Secondary metabolite metabolism; methylglyoxal degradation; (R)-lactate from methylglyoxal: step 2/2.</text>
</comment>
<comment type="similarity">
    <text evidence="3 7">Belongs to the metallo-beta-lactamase superfamily. Glyoxalase II family.</text>
</comment>
<dbReference type="InterPro" id="IPR017782">
    <property type="entry name" value="Hydroxyacylglutathione_Hdrlase"/>
</dbReference>
<name>A0A6B2R4N3_9BURK</name>
<dbReference type="InterPro" id="IPR001279">
    <property type="entry name" value="Metallo-B-lactamas"/>
</dbReference>
<comment type="subunit">
    <text evidence="7">Monomer.</text>
</comment>
<accession>A0A6B2R4N3</accession>
<comment type="catalytic activity">
    <reaction evidence="1 7">
        <text>an S-(2-hydroxyacyl)glutathione + H2O = a 2-hydroxy carboxylate + glutathione + H(+)</text>
        <dbReference type="Rhea" id="RHEA:21864"/>
        <dbReference type="ChEBI" id="CHEBI:15377"/>
        <dbReference type="ChEBI" id="CHEBI:15378"/>
        <dbReference type="ChEBI" id="CHEBI:57925"/>
        <dbReference type="ChEBI" id="CHEBI:58896"/>
        <dbReference type="ChEBI" id="CHEBI:71261"/>
        <dbReference type="EC" id="3.1.2.6"/>
    </reaction>
</comment>
<dbReference type="Gene3D" id="3.60.15.10">
    <property type="entry name" value="Ribonuclease Z/Hydroxyacylglutathione hydrolase-like"/>
    <property type="match status" value="1"/>
</dbReference>
<dbReference type="UniPathway" id="UPA00619">
    <property type="reaction ID" value="UER00676"/>
</dbReference>
<keyword evidence="4 7" id="KW-0479">Metal-binding</keyword>
<reference evidence="9" key="1">
    <citation type="submission" date="2020-02" db="EMBL/GenBank/DDBJ databases">
        <authorList>
            <person name="Chen W.-M."/>
        </authorList>
    </citation>
    <scope>NUCLEOTIDE SEQUENCE</scope>
    <source>
        <strain evidence="9">NBD-18</strain>
    </source>
</reference>
<evidence type="ECO:0000256" key="5">
    <source>
        <dbReference type="ARBA" id="ARBA00022801"/>
    </source>
</evidence>
<feature type="binding site" evidence="7">
    <location>
        <position position="86"/>
    </location>
    <ligand>
        <name>Zn(2+)</name>
        <dbReference type="ChEBI" id="CHEBI:29105"/>
        <label>1</label>
    </ligand>
</feature>
<evidence type="ECO:0000256" key="1">
    <source>
        <dbReference type="ARBA" id="ARBA00001623"/>
    </source>
</evidence>
<comment type="function">
    <text evidence="7">Thiolesterase that catalyzes the hydrolysis of S-D-lactoyl-glutathione to form glutathione and D-lactic acid.</text>
</comment>
<feature type="binding site" evidence="7">
    <location>
        <position position="89"/>
    </location>
    <ligand>
        <name>Zn(2+)</name>
        <dbReference type="ChEBI" id="CHEBI:29105"/>
        <label>2</label>
    </ligand>
</feature>
<evidence type="ECO:0000259" key="8">
    <source>
        <dbReference type="SMART" id="SM00849"/>
    </source>
</evidence>
<dbReference type="CDD" id="cd07723">
    <property type="entry name" value="hydroxyacylglutathione_hydrolase_MBL-fold"/>
    <property type="match status" value="1"/>
</dbReference>
<dbReference type="InterPro" id="IPR035680">
    <property type="entry name" value="Clx_II_MBL"/>
</dbReference>
<evidence type="ECO:0000313" key="9">
    <source>
        <dbReference type="EMBL" id="NDY84419.1"/>
    </source>
</evidence>
<dbReference type="Pfam" id="PF00753">
    <property type="entry name" value="Lactamase_B"/>
    <property type="match status" value="1"/>
</dbReference>
<feature type="binding site" evidence="7">
    <location>
        <position position="84"/>
    </location>
    <ligand>
        <name>Zn(2+)</name>
        <dbReference type="ChEBI" id="CHEBI:29105"/>
        <label>1</label>
    </ligand>
</feature>
<dbReference type="PANTHER" id="PTHR43705:SF1">
    <property type="entry name" value="HYDROXYACYLGLUTATHIONE HYDROLASE GLOB"/>
    <property type="match status" value="1"/>
</dbReference>
<dbReference type="Pfam" id="PF16123">
    <property type="entry name" value="HAGH_C"/>
    <property type="match status" value="1"/>
</dbReference>
<dbReference type="InterPro" id="IPR050110">
    <property type="entry name" value="Glyoxalase_II_hydrolase"/>
</dbReference>
<dbReference type="PIRSF" id="PIRSF005457">
    <property type="entry name" value="Glx"/>
    <property type="match status" value="1"/>
</dbReference>
<feature type="domain" description="Metallo-beta-lactamase" evidence="8">
    <location>
        <begin position="43"/>
        <end position="201"/>
    </location>
</feature>
<feature type="binding site" evidence="7">
    <location>
        <position position="88"/>
    </location>
    <ligand>
        <name>Zn(2+)</name>
        <dbReference type="ChEBI" id="CHEBI:29105"/>
        <label>2</label>
    </ligand>
</feature>
<evidence type="ECO:0000256" key="6">
    <source>
        <dbReference type="ARBA" id="ARBA00022833"/>
    </source>
</evidence>
<organism evidence="9">
    <name type="scientific">Sheuella amnicola</name>
    <dbReference type="NCBI Taxonomy" id="2707330"/>
    <lineage>
        <taxon>Bacteria</taxon>
        <taxon>Pseudomonadati</taxon>
        <taxon>Pseudomonadota</taxon>
        <taxon>Betaproteobacteria</taxon>
        <taxon>Burkholderiales</taxon>
        <taxon>Alcaligenaceae</taxon>
        <taxon>Sheuella</taxon>
    </lineage>
</organism>
<comment type="caution">
    <text evidence="9">The sequence shown here is derived from an EMBL/GenBank/DDBJ whole genome shotgun (WGS) entry which is preliminary data.</text>
</comment>
<gene>
    <name evidence="7 9" type="primary">gloB</name>
    <name evidence="9" type="ORF">G3I67_14390</name>
</gene>
<dbReference type="SMART" id="SM00849">
    <property type="entry name" value="Lactamase_B"/>
    <property type="match status" value="1"/>
</dbReference>
<feature type="binding site" evidence="7">
    <location>
        <position position="163"/>
    </location>
    <ligand>
        <name>Zn(2+)</name>
        <dbReference type="ChEBI" id="CHEBI:29105"/>
        <label>1</label>
    </ligand>
</feature>
<protein>
    <recommendedName>
        <fullName evidence="7">Hydroxyacylglutathione hydrolase</fullName>
        <ecNumber evidence="7">3.1.2.6</ecNumber>
    </recommendedName>
    <alternativeName>
        <fullName evidence="7">Glyoxalase II</fullName>
        <shortName evidence="7">Glx II</shortName>
    </alternativeName>
</protein>
<dbReference type="InterPro" id="IPR032282">
    <property type="entry name" value="HAGH_C"/>
</dbReference>
<evidence type="ECO:0000256" key="4">
    <source>
        <dbReference type="ARBA" id="ARBA00022723"/>
    </source>
</evidence>
<keyword evidence="5 7" id="KW-0378">Hydrolase</keyword>
<dbReference type="PANTHER" id="PTHR43705">
    <property type="entry name" value="HYDROXYACYLGLUTATHIONE HYDROLASE"/>
    <property type="match status" value="1"/>
</dbReference>
<evidence type="ECO:0000256" key="3">
    <source>
        <dbReference type="ARBA" id="ARBA00006759"/>
    </source>
</evidence>
<dbReference type="AlphaFoldDB" id="A0A6B2R4N3"/>
<feature type="binding site" evidence="7">
    <location>
        <position position="201"/>
    </location>
    <ligand>
        <name>Zn(2+)</name>
        <dbReference type="ChEBI" id="CHEBI:29105"/>
        <label>2</label>
    </ligand>
</feature>
<dbReference type="InterPro" id="IPR036866">
    <property type="entry name" value="RibonucZ/Hydroxyglut_hydro"/>
</dbReference>
<dbReference type="EC" id="3.1.2.6" evidence="7"/>
<feature type="binding site" evidence="7">
    <location>
        <position position="142"/>
    </location>
    <ligand>
        <name>Zn(2+)</name>
        <dbReference type="ChEBI" id="CHEBI:29105"/>
        <label>1</label>
    </ligand>
</feature>
<dbReference type="NCBIfam" id="TIGR03413">
    <property type="entry name" value="GSH_gloB"/>
    <property type="match status" value="1"/>
</dbReference>
<dbReference type="GO" id="GO:0004416">
    <property type="term" value="F:hydroxyacylglutathione hydrolase activity"/>
    <property type="evidence" value="ECO:0007669"/>
    <property type="project" value="UniProtKB-UniRule"/>
</dbReference>
<keyword evidence="6 7" id="KW-0862">Zinc</keyword>
<dbReference type="EMBL" id="JAAGRN010000012">
    <property type="protein sequence ID" value="NDY84419.1"/>
    <property type="molecule type" value="Genomic_DNA"/>
</dbReference>
<evidence type="ECO:0000256" key="7">
    <source>
        <dbReference type="HAMAP-Rule" id="MF_01374"/>
    </source>
</evidence>
<dbReference type="HAMAP" id="MF_01374">
    <property type="entry name" value="Glyoxalase_2"/>
    <property type="match status" value="1"/>
</dbReference>
<dbReference type="GO" id="GO:0019243">
    <property type="term" value="P:methylglyoxal catabolic process to D-lactate via S-lactoyl-glutathione"/>
    <property type="evidence" value="ECO:0007669"/>
    <property type="project" value="UniProtKB-UniRule"/>
</dbReference>
<proteinExistence type="inferred from homology"/>
<sequence>MEGCALDTLYLRIKKLTKSFLPEGHSFVAQTLNGITAVRAFNDNYIWLIASEKSAIVVDPGQAEPVLEILSRLKLELTAILLTHHHQDHVGGVKKLLETTGAKVWGPATEDLPHCDNPLVEGDRFEDRKIGIELSVLDVPGHTAGHIAFAGTFNGEPVLFCGDTLFATGCGRLFEGTAQQMVSSLAKLAALPTSTKVYCAHEYTLSNMRWALTVDPENQDLQSWHQIAVNQRNLNEPTIPSTIGQELACNPFMRTQQKAVVNATTQWANRNLDTPVEVFAALREWKNHFR</sequence>
<feature type="binding site" evidence="7">
    <location>
        <position position="163"/>
    </location>
    <ligand>
        <name>Zn(2+)</name>
        <dbReference type="ChEBI" id="CHEBI:29105"/>
        <label>2</label>
    </ligand>
</feature>
<comment type="cofactor">
    <cofactor evidence="7">
        <name>Zn(2+)</name>
        <dbReference type="ChEBI" id="CHEBI:29105"/>
    </cofactor>
    <text evidence="7">Binds 2 Zn(2+) ions per subunit.</text>
</comment>
<evidence type="ECO:0000256" key="2">
    <source>
        <dbReference type="ARBA" id="ARBA00004963"/>
    </source>
</evidence>
<dbReference type="SUPFAM" id="SSF56281">
    <property type="entry name" value="Metallo-hydrolase/oxidoreductase"/>
    <property type="match status" value="1"/>
</dbReference>
<dbReference type="GO" id="GO:0046872">
    <property type="term" value="F:metal ion binding"/>
    <property type="evidence" value="ECO:0007669"/>
    <property type="project" value="UniProtKB-KW"/>
</dbReference>